<keyword evidence="7" id="KW-1185">Reference proteome</keyword>
<proteinExistence type="predicted"/>
<dbReference type="PRINTS" id="PR00032">
    <property type="entry name" value="HTHARAC"/>
</dbReference>
<evidence type="ECO:0000256" key="2">
    <source>
        <dbReference type="ARBA" id="ARBA00023125"/>
    </source>
</evidence>
<feature type="transmembrane region" description="Helical" evidence="4">
    <location>
        <begin position="135"/>
        <end position="155"/>
    </location>
</feature>
<accession>A0ABY6BLC9</accession>
<dbReference type="Gene3D" id="1.10.10.60">
    <property type="entry name" value="Homeodomain-like"/>
    <property type="match status" value="1"/>
</dbReference>
<feature type="transmembrane region" description="Helical" evidence="4">
    <location>
        <begin position="93"/>
        <end position="115"/>
    </location>
</feature>
<evidence type="ECO:0000256" key="3">
    <source>
        <dbReference type="ARBA" id="ARBA00023163"/>
    </source>
</evidence>
<feature type="domain" description="HTH araC/xylS-type" evidence="5">
    <location>
        <begin position="257"/>
        <end position="360"/>
    </location>
</feature>
<dbReference type="PROSITE" id="PS01124">
    <property type="entry name" value="HTH_ARAC_FAMILY_2"/>
    <property type="match status" value="1"/>
</dbReference>
<keyword evidence="4" id="KW-0472">Membrane</keyword>
<dbReference type="SMART" id="SM00342">
    <property type="entry name" value="HTH_ARAC"/>
    <property type="match status" value="1"/>
</dbReference>
<sequence>MTIWIVVYAIGAAQAVLLALALARRPTNVAANRLLAGWLALVGIDLAVKASFLAAPSVTGFRAFLFVAQFPFLHASLFYLYVRTLTTTLPLSLRDGIHAMGFLGSLWLVRTTLLSDDAHLATRLQLWMDGNLPPVAAWSPLVLYGWSLTYIGAALRQVVRYRRDVQERRADADRVSLRWLLVQAVGQIAIWSIAILNDVTDLPGINYFLIYGLVTAWTCALGYYGLIQAPVAAPPPSPPPADSAPMTDDPRFPEVQARLATLMTDDALYLQPALTITQVAKRSGYPEYLVSATINRVFGCTFWDYINRQRVHAARRLLADPNDSRTILDIAYACGFTSKSTFNAVFKRETGDTPSTYRARQSTSGA</sequence>
<keyword evidence="4" id="KW-1133">Transmembrane helix</keyword>
<keyword evidence="3" id="KW-0804">Transcription</keyword>
<dbReference type="SUPFAM" id="SSF46689">
    <property type="entry name" value="Homeodomain-like"/>
    <property type="match status" value="1"/>
</dbReference>
<feature type="transmembrane region" description="Helical" evidence="4">
    <location>
        <begin position="35"/>
        <end position="55"/>
    </location>
</feature>
<dbReference type="InterPro" id="IPR009057">
    <property type="entry name" value="Homeodomain-like_sf"/>
</dbReference>
<feature type="transmembrane region" description="Helical" evidence="4">
    <location>
        <begin position="176"/>
        <end position="196"/>
    </location>
</feature>
<evidence type="ECO:0000256" key="1">
    <source>
        <dbReference type="ARBA" id="ARBA00023015"/>
    </source>
</evidence>
<evidence type="ECO:0000313" key="6">
    <source>
        <dbReference type="EMBL" id="UXI70282.1"/>
    </source>
</evidence>
<name>A0ABY6BLC9_9GAMM</name>
<dbReference type="RefSeq" id="WP_261697233.1">
    <property type="nucleotide sequence ID" value="NZ_CP104694.1"/>
</dbReference>
<gene>
    <name evidence="6" type="ORF">N4264_11795</name>
</gene>
<keyword evidence="1" id="KW-0805">Transcription regulation</keyword>
<dbReference type="InterPro" id="IPR018062">
    <property type="entry name" value="HTH_AraC-typ_CS"/>
</dbReference>
<feature type="transmembrane region" description="Helical" evidence="4">
    <location>
        <begin position="6"/>
        <end position="23"/>
    </location>
</feature>
<keyword evidence="4" id="KW-0812">Transmembrane</keyword>
<dbReference type="Pfam" id="PF12833">
    <property type="entry name" value="HTH_18"/>
    <property type="match status" value="1"/>
</dbReference>
<feature type="transmembrane region" description="Helical" evidence="4">
    <location>
        <begin position="208"/>
        <end position="227"/>
    </location>
</feature>
<dbReference type="InterPro" id="IPR018060">
    <property type="entry name" value="HTH_AraC"/>
</dbReference>
<protein>
    <submittedName>
        <fullName evidence="6">Helix-turn-helix transcriptional regulator</fullName>
    </submittedName>
</protein>
<evidence type="ECO:0000313" key="7">
    <source>
        <dbReference type="Proteomes" id="UP001064632"/>
    </source>
</evidence>
<keyword evidence="2" id="KW-0238">DNA-binding</keyword>
<dbReference type="PANTHER" id="PTHR43280">
    <property type="entry name" value="ARAC-FAMILY TRANSCRIPTIONAL REGULATOR"/>
    <property type="match status" value="1"/>
</dbReference>
<evidence type="ECO:0000259" key="5">
    <source>
        <dbReference type="PROSITE" id="PS01124"/>
    </source>
</evidence>
<evidence type="ECO:0000256" key="4">
    <source>
        <dbReference type="SAM" id="Phobius"/>
    </source>
</evidence>
<dbReference type="InterPro" id="IPR020449">
    <property type="entry name" value="Tscrpt_reg_AraC-type_HTH"/>
</dbReference>
<dbReference type="PANTHER" id="PTHR43280:SF29">
    <property type="entry name" value="ARAC-FAMILY TRANSCRIPTIONAL REGULATOR"/>
    <property type="match status" value="1"/>
</dbReference>
<dbReference type="EMBL" id="CP104694">
    <property type="protein sequence ID" value="UXI70282.1"/>
    <property type="molecule type" value="Genomic_DNA"/>
</dbReference>
<feature type="transmembrane region" description="Helical" evidence="4">
    <location>
        <begin position="61"/>
        <end position="81"/>
    </location>
</feature>
<reference evidence="6" key="1">
    <citation type="submission" date="2022-09" db="EMBL/GenBank/DDBJ databases">
        <title>Tahibacter sp. nov., isolated from a fresh water.</title>
        <authorList>
            <person name="Baek J.H."/>
            <person name="Lee J.K."/>
            <person name="Kim J.M."/>
            <person name="Jeon C.O."/>
        </authorList>
    </citation>
    <scope>NUCLEOTIDE SEQUENCE</scope>
    <source>
        <strain evidence="6">W38</strain>
    </source>
</reference>
<organism evidence="6 7">
    <name type="scientific">Tahibacter amnicola</name>
    <dbReference type="NCBI Taxonomy" id="2976241"/>
    <lineage>
        <taxon>Bacteria</taxon>
        <taxon>Pseudomonadati</taxon>
        <taxon>Pseudomonadota</taxon>
        <taxon>Gammaproteobacteria</taxon>
        <taxon>Lysobacterales</taxon>
        <taxon>Rhodanobacteraceae</taxon>
        <taxon>Tahibacter</taxon>
    </lineage>
</organism>
<dbReference type="Proteomes" id="UP001064632">
    <property type="component" value="Chromosome"/>
</dbReference>
<dbReference type="PROSITE" id="PS00041">
    <property type="entry name" value="HTH_ARAC_FAMILY_1"/>
    <property type="match status" value="1"/>
</dbReference>